<dbReference type="KEGG" id="rst:ATY39_08030"/>
<dbReference type="InterPro" id="IPR000182">
    <property type="entry name" value="GNAT_dom"/>
</dbReference>
<dbReference type="AlphaFoldDB" id="A0A143HHU6"/>
<proteinExistence type="predicted"/>
<evidence type="ECO:0000313" key="2">
    <source>
        <dbReference type="EMBL" id="AMX01040.1"/>
    </source>
</evidence>
<evidence type="ECO:0000313" key="3">
    <source>
        <dbReference type="Proteomes" id="UP000076021"/>
    </source>
</evidence>
<evidence type="ECO:0000259" key="1">
    <source>
        <dbReference type="Pfam" id="PF13302"/>
    </source>
</evidence>
<dbReference type="InterPro" id="IPR016181">
    <property type="entry name" value="Acyl_CoA_acyltransferase"/>
</dbReference>
<dbReference type="SUPFAM" id="SSF55729">
    <property type="entry name" value="Acyl-CoA N-acyltransferases (Nat)"/>
    <property type="match status" value="1"/>
</dbReference>
<gene>
    <name evidence="2" type="ORF">ATY39_08030</name>
</gene>
<dbReference type="STRING" id="241244.ATY39_08030"/>
<name>A0A143HHU6_9BACL</name>
<organism evidence="2 3">
    <name type="scientific">Rummeliibacillus stabekisii</name>
    <dbReference type="NCBI Taxonomy" id="241244"/>
    <lineage>
        <taxon>Bacteria</taxon>
        <taxon>Bacillati</taxon>
        <taxon>Bacillota</taxon>
        <taxon>Bacilli</taxon>
        <taxon>Bacillales</taxon>
        <taxon>Caryophanaceae</taxon>
        <taxon>Rummeliibacillus</taxon>
    </lineage>
</organism>
<dbReference type="GO" id="GO:0016747">
    <property type="term" value="F:acyltransferase activity, transferring groups other than amino-acyl groups"/>
    <property type="evidence" value="ECO:0007669"/>
    <property type="project" value="InterPro"/>
</dbReference>
<dbReference type="PANTHER" id="PTHR43792">
    <property type="entry name" value="GNAT FAMILY, PUTATIVE (AFU_ORTHOLOGUE AFUA_3G00765)-RELATED-RELATED"/>
    <property type="match status" value="1"/>
</dbReference>
<reference evidence="3" key="2">
    <citation type="submission" date="2016-03" db="EMBL/GenBank/DDBJ databases">
        <authorList>
            <person name="Ploux O."/>
        </authorList>
    </citation>
    <scope>NUCLEOTIDE SEQUENCE [LARGE SCALE GENOMIC DNA]</scope>
    <source>
        <strain evidence="3">PP9</strain>
    </source>
</reference>
<dbReference type="PANTHER" id="PTHR43792:SF1">
    <property type="entry name" value="N-ACETYLTRANSFERASE DOMAIN-CONTAINING PROTEIN"/>
    <property type="match status" value="1"/>
</dbReference>
<dbReference type="Proteomes" id="UP000076021">
    <property type="component" value="Chromosome"/>
</dbReference>
<dbReference type="Pfam" id="PF13302">
    <property type="entry name" value="Acetyltransf_3"/>
    <property type="match status" value="1"/>
</dbReference>
<dbReference type="InterPro" id="IPR051531">
    <property type="entry name" value="N-acetyltransferase"/>
</dbReference>
<reference evidence="2 3" key="1">
    <citation type="journal article" date="2016" name="Genome Announc.">
        <title>Whole-Genome Sequence of Rummeliibacillus stabekisii Strain PP9 Isolated from Antarctic Soil.</title>
        <authorList>
            <person name="da Mota F.F."/>
            <person name="Vollu R.E."/>
            <person name="Jurelevicius D."/>
            <person name="Seldin L."/>
        </authorList>
    </citation>
    <scope>NUCLEOTIDE SEQUENCE [LARGE SCALE GENOMIC DNA]</scope>
    <source>
        <strain evidence="2 3">PP9</strain>
    </source>
</reference>
<feature type="domain" description="N-acetyltransferase" evidence="1">
    <location>
        <begin position="3"/>
        <end position="124"/>
    </location>
</feature>
<accession>A0A143HHU6</accession>
<keyword evidence="3" id="KW-1185">Reference proteome</keyword>
<sequence length="171" mass="19972">MSNMTSDPAIRQALGMTDAQCSLEGTRDFIRLVQLEERMGQQVSRMIFNERNQLIGVISLKLIDELQKTCHIGTWIGKAHWGKGYNELAKAEILKIAFLQLDLEYVFAGARIGNIRSQKAQAKLPYITLHVERQFEHEWKKLEQQERTPCILNMIRREDFLNWYEQYKAVS</sequence>
<dbReference type="EMBL" id="CP014806">
    <property type="protein sequence ID" value="AMX01040.1"/>
    <property type="molecule type" value="Genomic_DNA"/>
</dbReference>
<protein>
    <recommendedName>
        <fullName evidence="1">N-acetyltransferase domain-containing protein</fullName>
    </recommendedName>
</protein>
<dbReference type="Gene3D" id="3.40.630.30">
    <property type="match status" value="1"/>
</dbReference>